<feature type="region of interest" description="Disordered" evidence="1">
    <location>
        <begin position="30"/>
        <end position="57"/>
    </location>
</feature>
<keyword evidence="3" id="KW-1185">Reference proteome</keyword>
<dbReference type="AlphaFoldDB" id="A0A0C9YGH2"/>
<reference evidence="3" key="2">
    <citation type="submission" date="2015-01" db="EMBL/GenBank/DDBJ databases">
        <title>Evolutionary Origins and Diversification of the Mycorrhizal Mutualists.</title>
        <authorList>
            <consortium name="DOE Joint Genome Institute"/>
            <consortium name="Mycorrhizal Genomics Consortium"/>
            <person name="Kohler A."/>
            <person name="Kuo A."/>
            <person name="Nagy L.G."/>
            <person name="Floudas D."/>
            <person name="Copeland A."/>
            <person name="Barry K.W."/>
            <person name="Cichocki N."/>
            <person name="Veneault-Fourrey C."/>
            <person name="LaButti K."/>
            <person name="Lindquist E.A."/>
            <person name="Lipzen A."/>
            <person name="Lundell T."/>
            <person name="Morin E."/>
            <person name="Murat C."/>
            <person name="Riley R."/>
            <person name="Ohm R."/>
            <person name="Sun H."/>
            <person name="Tunlid A."/>
            <person name="Henrissat B."/>
            <person name="Grigoriev I.V."/>
            <person name="Hibbett D.S."/>
            <person name="Martin F."/>
        </authorList>
    </citation>
    <scope>NUCLEOTIDE SEQUENCE [LARGE SCALE GENOMIC DNA]</scope>
    <source>
        <strain evidence="3">441</strain>
    </source>
</reference>
<proteinExistence type="predicted"/>
<reference evidence="2 3" key="1">
    <citation type="submission" date="2014-04" db="EMBL/GenBank/DDBJ databases">
        <authorList>
            <consortium name="DOE Joint Genome Institute"/>
            <person name="Kuo A."/>
            <person name="Kohler A."/>
            <person name="Costa M.D."/>
            <person name="Nagy L.G."/>
            <person name="Floudas D."/>
            <person name="Copeland A."/>
            <person name="Barry K.W."/>
            <person name="Cichocki N."/>
            <person name="Veneault-Fourrey C."/>
            <person name="LaButti K."/>
            <person name="Lindquist E.A."/>
            <person name="Lipzen A."/>
            <person name="Lundell T."/>
            <person name="Morin E."/>
            <person name="Murat C."/>
            <person name="Sun H."/>
            <person name="Tunlid A."/>
            <person name="Henrissat B."/>
            <person name="Grigoriev I.V."/>
            <person name="Hibbett D.S."/>
            <person name="Martin F."/>
            <person name="Nordberg H.P."/>
            <person name="Cantor M.N."/>
            <person name="Hua S.X."/>
        </authorList>
    </citation>
    <scope>NUCLEOTIDE SEQUENCE [LARGE SCALE GENOMIC DNA]</scope>
    <source>
        <strain evidence="2 3">441</strain>
    </source>
</reference>
<evidence type="ECO:0000313" key="3">
    <source>
        <dbReference type="Proteomes" id="UP000054018"/>
    </source>
</evidence>
<name>A0A0C9YGH2_9AGAM</name>
<sequence>MDRRRQRFATRKPSKIKFQIPTSTVTKYIHQGSVDHPRKKKGSSYKNTNFGVQKGKG</sequence>
<organism evidence="2 3">
    <name type="scientific">Pisolithus microcarpus 441</name>
    <dbReference type="NCBI Taxonomy" id="765257"/>
    <lineage>
        <taxon>Eukaryota</taxon>
        <taxon>Fungi</taxon>
        <taxon>Dikarya</taxon>
        <taxon>Basidiomycota</taxon>
        <taxon>Agaricomycotina</taxon>
        <taxon>Agaricomycetes</taxon>
        <taxon>Agaricomycetidae</taxon>
        <taxon>Boletales</taxon>
        <taxon>Sclerodermatineae</taxon>
        <taxon>Pisolithaceae</taxon>
        <taxon>Pisolithus</taxon>
    </lineage>
</organism>
<gene>
    <name evidence="2" type="ORF">PISMIDRAFT_686967</name>
</gene>
<dbReference type="HOGENOM" id="CLU_2997311_0_0_1"/>
<accession>A0A0C9YGH2</accession>
<dbReference type="Proteomes" id="UP000054018">
    <property type="component" value="Unassembled WGS sequence"/>
</dbReference>
<protein>
    <submittedName>
        <fullName evidence="2">Uncharacterized protein</fullName>
    </submittedName>
</protein>
<evidence type="ECO:0000313" key="2">
    <source>
        <dbReference type="EMBL" id="KIK15766.1"/>
    </source>
</evidence>
<dbReference type="EMBL" id="KN833878">
    <property type="protein sequence ID" value="KIK15766.1"/>
    <property type="molecule type" value="Genomic_DNA"/>
</dbReference>
<evidence type="ECO:0000256" key="1">
    <source>
        <dbReference type="SAM" id="MobiDB-lite"/>
    </source>
</evidence>